<name>A0A9Q1IW43_SYNKA</name>
<organism evidence="2 3">
    <name type="scientific">Synaphobranchus kaupii</name>
    <name type="common">Kaup's arrowtooth eel</name>
    <dbReference type="NCBI Taxonomy" id="118154"/>
    <lineage>
        <taxon>Eukaryota</taxon>
        <taxon>Metazoa</taxon>
        <taxon>Chordata</taxon>
        <taxon>Craniata</taxon>
        <taxon>Vertebrata</taxon>
        <taxon>Euteleostomi</taxon>
        <taxon>Actinopterygii</taxon>
        <taxon>Neopterygii</taxon>
        <taxon>Teleostei</taxon>
        <taxon>Anguilliformes</taxon>
        <taxon>Synaphobranchidae</taxon>
        <taxon>Synaphobranchus</taxon>
    </lineage>
</organism>
<comment type="caution">
    <text evidence="2">The sequence shown here is derived from an EMBL/GenBank/DDBJ whole genome shotgun (WGS) entry which is preliminary data.</text>
</comment>
<evidence type="ECO:0008006" key="4">
    <source>
        <dbReference type="Google" id="ProtNLM"/>
    </source>
</evidence>
<sequence length="84" mass="9493">MLIILLLCPRLIAVATQQTYSMALREAIMPTRRMGSAGPREGGVCQGRQFTPRGTLTMTHNETIKVHRRPVREPSLRFVTEQLC</sequence>
<evidence type="ECO:0000313" key="3">
    <source>
        <dbReference type="Proteomes" id="UP001152622"/>
    </source>
</evidence>
<proteinExistence type="predicted"/>
<accession>A0A9Q1IW43</accession>
<feature type="signal peptide" evidence="1">
    <location>
        <begin position="1"/>
        <end position="16"/>
    </location>
</feature>
<dbReference type="Proteomes" id="UP001152622">
    <property type="component" value="Chromosome 6"/>
</dbReference>
<dbReference type="AlphaFoldDB" id="A0A9Q1IW43"/>
<dbReference type="EMBL" id="JAINUF010000006">
    <property type="protein sequence ID" value="KAJ8357322.1"/>
    <property type="molecule type" value="Genomic_DNA"/>
</dbReference>
<protein>
    <recommendedName>
        <fullName evidence="4">Secreted protein</fullName>
    </recommendedName>
</protein>
<evidence type="ECO:0000256" key="1">
    <source>
        <dbReference type="SAM" id="SignalP"/>
    </source>
</evidence>
<feature type="chain" id="PRO_5040197875" description="Secreted protein" evidence="1">
    <location>
        <begin position="17"/>
        <end position="84"/>
    </location>
</feature>
<reference evidence="2" key="1">
    <citation type="journal article" date="2023" name="Science">
        <title>Genome structures resolve the early diversification of teleost fishes.</title>
        <authorList>
            <person name="Parey E."/>
            <person name="Louis A."/>
            <person name="Montfort J."/>
            <person name="Bouchez O."/>
            <person name="Roques C."/>
            <person name="Iampietro C."/>
            <person name="Lluch J."/>
            <person name="Castinel A."/>
            <person name="Donnadieu C."/>
            <person name="Desvignes T."/>
            <person name="Floi Bucao C."/>
            <person name="Jouanno E."/>
            <person name="Wen M."/>
            <person name="Mejri S."/>
            <person name="Dirks R."/>
            <person name="Jansen H."/>
            <person name="Henkel C."/>
            <person name="Chen W.J."/>
            <person name="Zahm M."/>
            <person name="Cabau C."/>
            <person name="Klopp C."/>
            <person name="Thompson A.W."/>
            <person name="Robinson-Rechavi M."/>
            <person name="Braasch I."/>
            <person name="Lecointre G."/>
            <person name="Bobe J."/>
            <person name="Postlethwait J.H."/>
            <person name="Berthelot C."/>
            <person name="Roest Crollius H."/>
            <person name="Guiguen Y."/>
        </authorList>
    </citation>
    <scope>NUCLEOTIDE SEQUENCE</scope>
    <source>
        <strain evidence="2">WJC10195</strain>
    </source>
</reference>
<keyword evidence="3" id="KW-1185">Reference proteome</keyword>
<gene>
    <name evidence="2" type="ORF">SKAU_G00201160</name>
</gene>
<keyword evidence="1" id="KW-0732">Signal</keyword>
<evidence type="ECO:0000313" key="2">
    <source>
        <dbReference type="EMBL" id="KAJ8357322.1"/>
    </source>
</evidence>